<dbReference type="SUPFAM" id="SSF48452">
    <property type="entry name" value="TPR-like"/>
    <property type="match status" value="1"/>
</dbReference>
<feature type="domain" description="RagB/SusD" evidence="6">
    <location>
        <begin position="289"/>
        <end position="562"/>
    </location>
</feature>
<dbReference type="InterPro" id="IPR011990">
    <property type="entry name" value="TPR-like_helical_dom_sf"/>
</dbReference>
<evidence type="ECO:0000256" key="2">
    <source>
        <dbReference type="ARBA" id="ARBA00006275"/>
    </source>
</evidence>
<dbReference type="PROSITE" id="PS51257">
    <property type="entry name" value="PROKAR_LIPOPROTEIN"/>
    <property type="match status" value="1"/>
</dbReference>
<comment type="caution">
    <text evidence="8">The sequence shown here is derived from an EMBL/GenBank/DDBJ whole genome shotgun (WGS) entry which is preliminary data.</text>
</comment>
<name>A0ABV2T3V1_9BACT</name>
<dbReference type="InterPro" id="IPR033985">
    <property type="entry name" value="SusD-like_N"/>
</dbReference>
<keyword evidence="5" id="KW-0998">Cell outer membrane</keyword>
<evidence type="ECO:0000256" key="1">
    <source>
        <dbReference type="ARBA" id="ARBA00004442"/>
    </source>
</evidence>
<comment type="subcellular location">
    <subcellularLocation>
        <location evidence="1">Cell outer membrane</location>
    </subcellularLocation>
</comment>
<keyword evidence="9" id="KW-1185">Reference proteome</keyword>
<accession>A0ABV2T3V1</accession>
<dbReference type="Proteomes" id="UP001549749">
    <property type="component" value="Unassembled WGS sequence"/>
</dbReference>
<dbReference type="InterPro" id="IPR012944">
    <property type="entry name" value="SusD_RagB_dom"/>
</dbReference>
<evidence type="ECO:0000313" key="8">
    <source>
        <dbReference type="EMBL" id="MET6997710.1"/>
    </source>
</evidence>
<dbReference type="RefSeq" id="WP_354660345.1">
    <property type="nucleotide sequence ID" value="NZ_JBEXAC010000001.1"/>
</dbReference>
<keyword evidence="3" id="KW-0732">Signal</keyword>
<feature type="domain" description="SusD-like N-terminal" evidence="7">
    <location>
        <begin position="25"/>
        <end position="211"/>
    </location>
</feature>
<dbReference type="Pfam" id="PF07980">
    <property type="entry name" value="SusD_RagB"/>
    <property type="match status" value="1"/>
</dbReference>
<evidence type="ECO:0000256" key="5">
    <source>
        <dbReference type="ARBA" id="ARBA00023237"/>
    </source>
</evidence>
<reference evidence="8 9" key="1">
    <citation type="submission" date="2024-06" db="EMBL/GenBank/DDBJ databases">
        <title>Chitinophaga defluvii sp. nov., isolated from municipal sewage.</title>
        <authorList>
            <person name="Zhang L."/>
        </authorList>
    </citation>
    <scope>NUCLEOTIDE SEQUENCE [LARGE SCALE GENOMIC DNA]</scope>
    <source>
        <strain evidence="8 9">H8</strain>
    </source>
</reference>
<organism evidence="8 9">
    <name type="scientific">Chitinophaga defluvii</name>
    <dbReference type="NCBI Taxonomy" id="3163343"/>
    <lineage>
        <taxon>Bacteria</taxon>
        <taxon>Pseudomonadati</taxon>
        <taxon>Bacteroidota</taxon>
        <taxon>Chitinophagia</taxon>
        <taxon>Chitinophagales</taxon>
        <taxon>Chitinophagaceae</taxon>
        <taxon>Chitinophaga</taxon>
    </lineage>
</organism>
<gene>
    <name evidence="8" type="ORF">ABR189_10040</name>
</gene>
<proteinExistence type="inferred from homology"/>
<evidence type="ECO:0000259" key="7">
    <source>
        <dbReference type="Pfam" id="PF14322"/>
    </source>
</evidence>
<keyword evidence="4" id="KW-0472">Membrane</keyword>
<protein>
    <submittedName>
        <fullName evidence="8">RagB/SusD family nutrient uptake outer membrane protein</fullName>
    </submittedName>
</protein>
<dbReference type="Pfam" id="PF14322">
    <property type="entry name" value="SusD-like_3"/>
    <property type="match status" value="1"/>
</dbReference>
<evidence type="ECO:0000313" key="9">
    <source>
        <dbReference type="Proteomes" id="UP001549749"/>
    </source>
</evidence>
<sequence length="562" mass="64269">MKRTNIIYTLALSLLVMSGCKRDSFLDLNPDDAFSDPTFFKNEADLKLYCNGFYNTLPVMDADADNNSDNMVPRDKNKFLSGQYIVPVVKDEDNDEWNWKNERSVNYFLQRYQRADASAEIKNKYAAEARFFRAMFFWQKVKRYGDVPWFTTDLNEKSPELYLPRTPHKQVMDSVLLDLNFAVANLPEPANAEKGRIHKYAAAALKARICLWEGTYRKYHGMGDDQPMIREAATAAEVVINSGVYDIYTTGNPTSDYYNLFIQEELLGNKEAILAKRFLKDVYMHNLTRQLGENNTGFSKNFVRSFLCTDGLPTSLSPRYKGDDSLNAERANRDPRFTQLIATEGFVFQVDANGGKDIITLPRIGTSVTSTGYQRIKGRSSSLAQWNANQSTLDLFIFRYAEVLLAYAEAKAELGECDQAVLDKTITKLRSRVGMPAMQLSTLVKDPKSDFPALGVLLDEIRRERRIELAAERFRFDDLLRWNAGKLIENPETILGMKLVPAIKAQYPNQNQVKDLILDANGYIRVYTDITNRVWNNKMYLYPIPTQELTLNPKLLPQNTGW</sequence>
<evidence type="ECO:0000256" key="3">
    <source>
        <dbReference type="ARBA" id="ARBA00022729"/>
    </source>
</evidence>
<evidence type="ECO:0000256" key="4">
    <source>
        <dbReference type="ARBA" id="ARBA00023136"/>
    </source>
</evidence>
<dbReference type="Gene3D" id="1.25.40.390">
    <property type="match status" value="1"/>
</dbReference>
<evidence type="ECO:0000259" key="6">
    <source>
        <dbReference type="Pfam" id="PF07980"/>
    </source>
</evidence>
<comment type="similarity">
    <text evidence="2">Belongs to the SusD family.</text>
</comment>
<dbReference type="EMBL" id="JBEXAC010000001">
    <property type="protein sequence ID" value="MET6997710.1"/>
    <property type="molecule type" value="Genomic_DNA"/>
</dbReference>